<comment type="pathway">
    <text evidence="2">Carbohydrate biosynthesis; dTDP-L-rhamnose biosynthesis.</text>
</comment>
<dbReference type="GO" id="GO:0005829">
    <property type="term" value="C:cytosol"/>
    <property type="evidence" value="ECO:0007669"/>
    <property type="project" value="TreeGrafter"/>
</dbReference>
<comment type="caution">
    <text evidence="5">The sequence shown here is derived from an EMBL/GenBank/DDBJ whole genome shotgun (WGS) entry which is preliminary data.</text>
</comment>
<accession>A0A846LJK7</accession>
<name>A0A846LJK7_9ACTN</name>
<dbReference type="Pfam" id="PF04321">
    <property type="entry name" value="RmlD_sub_bind"/>
    <property type="match status" value="1"/>
</dbReference>
<dbReference type="EMBL" id="BMMI01000005">
    <property type="protein sequence ID" value="GGL71849.1"/>
    <property type="molecule type" value="Genomic_DNA"/>
</dbReference>
<reference evidence="4" key="1">
    <citation type="journal article" date="2014" name="Int. J. Syst. Evol. Microbiol.">
        <title>Complete genome of a new Firmicutes species belonging to the dominant human colonic microbiota ('Ruminococcus bicirculans') reveals two chromosomes and a selective capacity to utilize plant glucans.</title>
        <authorList>
            <consortium name="NISC Comparative Sequencing Program"/>
            <person name="Wegmann U."/>
            <person name="Louis P."/>
            <person name="Goesmann A."/>
            <person name="Henrissat B."/>
            <person name="Duncan S.H."/>
            <person name="Flint H.J."/>
        </authorList>
    </citation>
    <scope>NUCLEOTIDE SEQUENCE</scope>
    <source>
        <strain evidence="4">CGMCC 4.5581</strain>
    </source>
</reference>
<evidence type="ECO:0000313" key="7">
    <source>
        <dbReference type="Proteomes" id="UP000648663"/>
    </source>
</evidence>
<keyword evidence="7" id="KW-1185">Reference proteome</keyword>
<dbReference type="UniPathway" id="UPA00124"/>
<dbReference type="GO" id="GO:0019305">
    <property type="term" value="P:dTDP-rhamnose biosynthetic process"/>
    <property type="evidence" value="ECO:0007669"/>
    <property type="project" value="UniProtKB-UniPathway"/>
</dbReference>
<dbReference type="NCBIfam" id="TIGR01214">
    <property type="entry name" value="rmlD"/>
    <property type="match status" value="1"/>
</dbReference>
<dbReference type="EMBL" id="JAAMPA010000001">
    <property type="protein sequence ID" value="NIH67717.1"/>
    <property type="molecule type" value="Genomic_DNA"/>
</dbReference>
<keyword evidence="2" id="KW-0521">NADP</keyword>
<reference evidence="4" key="4">
    <citation type="submission" date="2024-05" db="EMBL/GenBank/DDBJ databases">
        <authorList>
            <person name="Sun Q."/>
            <person name="Zhou Y."/>
        </authorList>
    </citation>
    <scope>NUCLEOTIDE SEQUENCE</scope>
    <source>
        <strain evidence="4">CGMCC 4.5581</strain>
    </source>
</reference>
<evidence type="ECO:0000259" key="3">
    <source>
        <dbReference type="Pfam" id="PF04321"/>
    </source>
</evidence>
<dbReference type="RefSeq" id="WP_166756225.1">
    <property type="nucleotide sequence ID" value="NZ_BAABJU010000012.1"/>
</dbReference>
<reference evidence="5 6" key="3">
    <citation type="submission" date="2020-02" db="EMBL/GenBank/DDBJ databases">
        <title>Sequencing the genomes of 1000 actinobacteria strains.</title>
        <authorList>
            <person name="Klenk H.-P."/>
        </authorList>
    </citation>
    <scope>NUCLEOTIDE SEQUENCE [LARGE SCALE GENOMIC DNA]</scope>
    <source>
        <strain evidence="5 6">DSM 45201</strain>
    </source>
</reference>
<feature type="domain" description="RmlD-like substrate binding" evidence="3">
    <location>
        <begin position="7"/>
        <end position="292"/>
    </location>
</feature>
<proteinExistence type="inferred from homology"/>
<dbReference type="Proteomes" id="UP000552836">
    <property type="component" value="Unassembled WGS sequence"/>
</dbReference>
<dbReference type="EC" id="1.1.1.133" evidence="2"/>
<evidence type="ECO:0000313" key="5">
    <source>
        <dbReference type="EMBL" id="NIH67717.1"/>
    </source>
</evidence>
<evidence type="ECO:0000313" key="6">
    <source>
        <dbReference type="Proteomes" id="UP000552836"/>
    </source>
</evidence>
<comment type="similarity">
    <text evidence="1 2">Belongs to the dTDP-4-dehydrorhamnose reductase family.</text>
</comment>
<reference evidence="7" key="2">
    <citation type="journal article" date="2019" name="Int. J. Syst. Evol. Microbiol.">
        <title>The Global Catalogue of Microorganisms (GCM) 10K type strain sequencing project: providing services to taxonomists for standard genome sequencing and annotation.</title>
        <authorList>
            <consortium name="The Broad Institute Genomics Platform"/>
            <consortium name="The Broad Institute Genome Sequencing Center for Infectious Disease"/>
            <person name="Wu L."/>
            <person name="Ma J."/>
        </authorList>
    </citation>
    <scope>NUCLEOTIDE SEQUENCE [LARGE SCALE GENOMIC DNA]</scope>
    <source>
        <strain evidence="7">CGMCC 4.5581</strain>
    </source>
</reference>
<dbReference type="PANTHER" id="PTHR10491:SF4">
    <property type="entry name" value="METHIONINE ADENOSYLTRANSFERASE 2 SUBUNIT BETA"/>
    <property type="match status" value="1"/>
</dbReference>
<dbReference type="Proteomes" id="UP000648663">
    <property type="component" value="Unassembled WGS sequence"/>
</dbReference>
<dbReference type="AlphaFoldDB" id="A0A846LJK7"/>
<evidence type="ECO:0000256" key="2">
    <source>
        <dbReference type="RuleBase" id="RU364082"/>
    </source>
</evidence>
<sequence length="297" mass="31458">MTPTSWLVTGAGGQLGTDLQTVLAAERPGDPVTVFGRAQLDLTDEAQLRARVRDWLERARTTGARPVVVNAAAYTAVDAAEDDEATALLVNGAAPGWLAEELAGRGRLVHVSTDYVFAGTASTPYRVDDEPAPRTAYGRTKLAGERAIAAVDDDAVVVRTSWVHAAHGNNFVRTMLRLERERDTVSVVDDQTGSPTWAADLARGLIEAALTPATGLLHATNGGSTTWFGLARLVFQLAGADPERVRPTTTDAFPSRAVRPAYSVLDPAAWAAAGLTPLPPWAASVRACVDRLGALRD</sequence>
<dbReference type="Gene3D" id="3.90.25.10">
    <property type="entry name" value="UDP-galactose 4-epimerase, domain 1"/>
    <property type="match status" value="1"/>
</dbReference>
<dbReference type="CDD" id="cd05254">
    <property type="entry name" value="dTDP_HR_like_SDR_e"/>
    <property type="match status" value="1"/>
</dbReference>
<dbReference type="PANTHER" id="PTHR10491">
    <property type="entry name" value="DTDP-4-DEHYDRORHAMNOSE REDUCTASE"/>
    <property type="match status" value="1"/>
</dbReference>
<organism evidence="5 6">
    <name type="scientific">Modestobacter marinus</name>
    <dbReference type="NCBI Taxonomy" id="477641"/>
    <lineage>
        <taxon>Bacteria</taxon>
        <taxon>Bacillati</taxon>
        <taxon>Actinomycetota</taxon>
        <taxon>Actinomycetes</taxon>
        <taxon>Geodermatophilales</taxon>
        <taxon>Geodermatophilaceae</taxon>
        <taxon>Modestobacter</taxon>
    </lineage>
</organism>
<evidence type="ECO:0000256" key="1">
    <source>
        <dbReference type="ARBA" id="ARBA00010944"/>
    </source>
</evidence>
<comment type="function">
    <text evidence="2">Catalyzes the reduction of dTDP-6-deoxy-L-lyxo-4-hexulose to yield dTDP-L-rhamnose.</text>
</comment>
<evidence type="ECO:0000313" key="4">
    <source>
        <dbReference type="EMBL" id="GGL71849.1"/>
    </source>
</evidence>
<keyword evidence="2 5" id="KW-0560">Oxidoreductase</keyword>
<dbReference type="Gene3D" id="3.40.50.720">
    <property type="entry name" value="NAD(P)-binding Rossmann-like Domain"/>
    <property type="match status" value="1"/>
</dbReference>
<dbReference type="GO" id="GO:0008831">
    <property type="term" value="F:dTDP-4-dehydrorhamnose reductase activity"/>
    <property type="evidence" value="ECO:0007669"/>
    <property type="project" value="UniProtKB-EC"/>
</dbReference>
<dbReference type="InterPro" id="IPR036291">
    <property type="entry name" value="NAD(P)-bd_dom_sf"/>
</dbReference>
<dbReference type="InterPro" id="IPR005913">
    <property type="entry name" value="dTDP_dehydrorham_reduct"/>
</dbReference>
<gene>
    <name evidence="4" type="primary">rfbD</name>
    <name evidence="5" type="ORF">FB380_002163</name>
    <name evidence="4" type="ORF">GCM10011589_30230</name>
</gene>
<dbReference type="InterPro" id="IPR029903">
    <property type="entry name" value="RmlD-like-bd"/>
</dbReference>
<protein>
    <recommendedName>
        <fullName evidence="2">dTDP-4-dehydrorhamnose reductase</fullName>
        <ecNumber evidence="2">1.1.1.133</ecNumber>
    </recommendedName>
</protein>
<dbReference type="SUPFAM" id="SSF51735">
    <property type="entry name" value="NAD(P)-binding Rossmann-fold domains"/>
    <property type="match status" value="1"/>
</dbReference>